<keyword evidence="2" id="KW-0732">Signal</keyword>
<organism evidence="3 4">
    <name type="scientific">Symbiodinium microadriaticum</name>
    <name type="common">Dinoflagellate</name>
    <name type="synonym">Zooxanthella microadriatica</name>
    <dbReference type="NCBI Taxonomy" id="2951"/>
    <lineage>
        <taxon>Eukaryota</taxon>
        <taxon>Sar</taxon>
        <taxon>Alveolata</taxon>
        <taxon>Dinophyceae</taxon>
        <taxon>Suessiales</taxon>
        <taxon>Symbiodiniaceae</taxon>
        <taxon>Symbiodinium</taxon>
    </lineage>
</organism>
<feature type="signal peptide" evidence="2">
    <location>
        <begin position="1"/>
        <end position="20"/>
    </location>
</feature>
<sequence>MLSRLALCALALACALRDEGEDTSLRRHSGPLPSGCRAKVPAALDVSESCFCSIAGIPQCVTQACSCPQGCDSRAVTQHRWTATFRNLRNATNCRTQTPVALLTIPRSYFRSLSDVAERCTHTSAMELLKEALTESFQSFHELSSGPVQQCVHAPARQAVQWLHLHTFCSSGYMDGMPASGSHFAEAWCRKMTSSSESGGGSMAVALEGSDVEAHESNLRTFVLDDRRGQVLVWAANERCHVDLETEEGGLEPNCALIWHDGAPPSWEDERWYARREWEKWQRQQVMAARLSSKLPAQDCEAPGVPGAARGVSSTASTQEVRLAEDLLLWLQRVGVDR</sequence>
<name>A0A1Q9DS52_SYMMI</name>
<accession>A0A1Q9DS52</accession>
<dbReference type="EMBL" id="LSRX01000413">
    <property type="protein sequence ID" value="OLP97974.1"/>
    <property type="molecule type" value="Genomic_DNA"/>
</dbReference>
<feature type="region of interest" description="Disordered" evidence="1">
    <location>
        <begin position="297"/>
        <end position="316"/>
    </location>
</feature>
<evidence type="ECO:0000256" key="2">
    <source>
        <dbReference type="SAM" id="SignalP"/>
    </source>
</evidence>
<protein>
    <submittedName>
        <fullName evidence="3">Uncharacterized protein</fullName>
    </submittedName>
</protein>
<evidence type="ECO:0000313" key="3">
    <source>
        <dbReference type="EMBL" id="OLP97974.1"/>
    </source>
</evidence>
<reference evidence="3 4" key="1">
    <citation type="submission" date="2016-02" db="EMBL/GenBank/DDBJ databases">
        <title>Genome analysis of coral dinoflagellate symbionts highlights evolutionary adaptations to a symbiotic lifestyle.</title>
        <authorList>
            <person name="Aranda M."/>
            <person name="Li Y."/>
            <person name="Liew Y.J."/>
            <person name="Baumgarten S."/>
            <person name="Simakov O."/>
            <person name="Wilson M."/>
            <person name="Piel J."/>
            <person name="Ashoor H."/>
            <person name="Bougouffa S."/>
            <person name="Bajic V.B."/>
            <person name="Ryu T."/>
            <person name="Ravasi T."/>
            <person name="Bayer T."/>
            <person name="Micklem G."/>
            <person name="Kim H."/>
            <person name="Bhak J."/>
            <person name="Lajeunesse T.C."/>
            <person name="Voolstra C.R."/>
        </authorList>
    </citation>
    <scope>NUCLEOTIDE SEQUENCE [LARGE SCALE GENOMIC DNA]</scope>
    <source>
        <strain evidence="3 4">CCMP2467</strain>
    </source>
</reference>
<dbReference type="Proteomes" id="UP000186817">
    <property type="component" value="Unassembled WGS sequence"/>
</dbReference>
<dbReference type="OrthoDB" id="10339031at2759"/>
<dbReference type="AlphaFoldDB" id="A0A1Q9DS52"/>
<gene>
    <name evidence="3" type="ORF">AK812_SmicGene19619</name>
</gene>
<feature type="chain" id="PRO_5012344632" evidence="2">
    <location>
        <begin position="21"/>
        <end position="338"/>
    </location>
</feature>
<evidence type="ECO:0000256" key="1">
    <source>
        <dbReference type="SAM" id="MobiDB-lite"/>
    </source>
</evidence>
<proteinExistence type="predicted"/>
<keyword evidence="4" id="KW-1185">Reference proteome</keyword>
<evidence type="ECO:0000313" key="4">
    <source>
        <dbReference type="Proteomes" id="UP000186817"/>
    </source>
</evidence>
<comment type="caution">
    <text evidence="3">The sequence shown here is derived from an EMBL/GenBank/DDBJ whole genome shotgun (WGS) entry which is preliminary data.</text>
</comment>